<dbReference type="AlphaFoldDB" id="A0A8T0GGK7"/>
<sequence length="172" mass="18777">MSINTLICIHALLLCLQVWQRTDHILPVAVLHFGLHRQPVLARRGLLPQKMSPSSTPPRDLSTACHAEPLGRNLVRLELVPRGSDGLHDELPACRLHLGSGERHGSGGGLERQALEGGHERHSAGPGHSARLQHHRHGFRTPQKRCNQSVSPGACTKLSPNSCKLPDLYAPD</sequence>
<feature type="compositionally biased region" description="Basic and acidic residues" evidence="1">
    <location>
        <begin position="113"/>
        <end position="123"/>
    </location>
</feature>
<dbReference type="EMBL" id="CM026432">
    <property type="protein sequence ID" value="KAG0556312.1"/>
    <property type="molecule type" value="Genomic_DNA"/>
</dbReference>
<feature type="region of interest" description="Disordered" evidence="1">
    <location>
        <begin position="98"/>
        <end position="154"/>
    </location>
</feature>
<evidence type="ECO:0000313" key="4">
    <source>
        <dbReference type="Proteomes" id="UP000822688"/>
    </source>
</evidence>
<dbReference type="Proteomes" id="UP000822688">
    <property type="component" value="Chromosome 11"/>
</dbReference>
<organism evidence="3 4">
    <name type="scientific">Ceratodon purpureus</name>
    <name type="common">Fire moss</name>
    <name type="synonym">Dicranum purpureum</name>
    <dbReference type="NCBI Taxonomy" id="3225"/>
    <lineage>
        <taxon>Eukaryota</taxon>
        <taxon>Viridiplantae</taxon>
        <taxon>Streptophyta</taxon>
        <taxon>Embryophyta</taxon>
        <taxon>Bryophyta</taxon>
        <taxon>Bryophytina</taxon>
        <taxon>Bryopsida</taxon>
        <taxon>Dicranidae</taxon>
        <taxon>Pseudoditrichales</taxon>
        <taxon>Ditrichaceae</taxon>
        <taxon>Ceratodon</taxon>
    </lineage>
</organism>
<evidence type="ECO:0000313" key="3">
    <source>
        <dbReference type="EMBL" id="KAG0556312.1"/>
    </source>
</evidence>
<evidence type="ECO:0008006" key="5">
    <source>
        <dbReference type="Google" id="ProtNLM"/>
    </source>
</evidence>
<feature type="compositionally biased region" description="Basic residues" evidence="1">
    <location>
        <begin position="131"/>
        <end position="143"/>
    </location>
</feature>
<feature type="non-terminal residue" evidence="3">
    <location>
        <position position="172"/>
    </location>
</feature>
<feature type="signal peptide" evidence="2">
    <location>
        <begin position="1"/>
        <end position="24"/>
    </location>
</feature>
<feature type="chain" id="PRO_5035772259" description="Secreted protein" evidence="2">
    <location>
        <begin position="25"/>
        <end position="172"/>
    </location>
</feature>
<keyword evidence="4" id="KW-1185">Reference proteome</keyword>
<evidence type="ECO:0000256" key="1">
    <source>
        <dbReference type="SAM" id="MobiDB-lite"/>
    </source>
</evidence>
<accession>A0A8T0GGK7</accession>
<comment type="caution">
    <text evidence="3">The sequence shown here is derived from an EMBL/GenBank/DDBJ whole genome shotgun (WGS) entry which is preliminary data.</text>
</comment>
<name>A0A8T0GGK7_CERPU</name>
<keyword evidence="2" id="KW-0732">Signal</keyword>
<gene>
    <name evidence="3" type="ORF">KC19_11G043100</name>
</gene>
<reference evidence="3 4" key="1">
    <citation type="submission" date="2020-06" db="EMBL/GenBank/DDBJ databases">
        <title>WGS assembly of Ceratodon purpureus strain R40.</title>
        <authorList>
            <person name="Carey S.B."/>
            <person name="Jenkins J."/>
            <person name="Shu S."/>
            <person name="Lovell J.T."/>
            <person name="Sreedasyam A."/>
            <person name="Maumus F."/>
            <person name="Tiley G.P."/>
            <person name="Fernandez-Pozo N."/>
            <person name="Barry K."/>
            <person name="Chen C."/>
            <person name="Wang M."/>
            <person name="Lipzen A."/>
            <person name="Daum C."/>
            <person name="Saski C.A."/>
            <person name="Payton A.C."/>
            <person name="Mcbreen J.C."/>
            <person name="Conrad R.E."/>
            <person name="Kollar L.M."/>
            <person name="Olsson S."/>
            <person name="Huttunen S."/>
            <person name="Landis J.B."/>
            <person name="Wickett N.J."/>
            <person name="Johnson M.G."/>
            <person name="Rensing S.A."/>
            <person name="Grimwood J."/>
            <person name="Schmutz J."/>
            <person name="Mcdaniel S.F."/>
        </authorList>
    </citation>
    <scope>NUCLEOTIDE SEQUENCE [LARGE SCALE GENOMIC DNA]</scope>
    <source>
        <strain evidence="3 4">R40</strain>
    </source>
</reference>
<proteinExistence type="predicted"/>
<evidence type="ECO:0000256" key="2">
    <source>
        <dbReference type="SAM" id="SignalP"/>
    </source>
</evidence>
<protein>
    <recommendedName>
        <fullName evidence="5">Secreted protein</fullName>
    </recommendedName>
</protein>